<protein>
    <recommendedName>
        <fullName evidence="2">JmjC domain-containing protein</fullName>
    </recommendedName>
</protein>
<dbReference type="PROSITE" id="PS51184">
    <property type="entry name" value="JMJC"/>
    <property type="match status" value="1"/>
</dbReference>
<name>A0A7S1JGX9_9EUGL</name>
<dbReference type="InterPro" id="IPR014710">
    <property type="entry name" value="RmlC-like_jellyroll"/>
</dbReference>
<dbReference type="AlphaFoldDB" id="A0A7S1JGX9"/>
<sequence>MKEREFAYQSGKFKRCGNGTCTRDMGREVDNFSPINVAAPDLKRYPLYAKAKPINITLRAGEMLYMPSFWWHSVVSHADAEGKNIAINFWYSPHSKIFADAFLALRDAVMPYADPENVPDELRPQALVEGTTPRELLDAEP</sequence>
<feature type="domain" description="JmjC" evidence="2">
    <location>
        <begin position="1"/>
        <end position="106"/>
    </location>
</feature>
<dbReference type="InterPro" id="IPR041667">
    <property type="entry name" value="Cupin_8"/>
</dbReference>
<accession>A0A7S1JGX9</accession>
<organism evidence="3">
    <name type="scientific">Eutreptiella gymnastica</name>
    <dbReference type="NCBI Taxonomy" id="73025"/>
    <lineage>
        <taxon>Eukaryota</taxon>
        <taxon>Discoba</taxon>
        <taxon>Euglenozoa</taxon>
        <taxon>Euglenida</taxon>
        <taxon>Spirocuta</taxon>
        <taxon>Euglenophyceae</taxon>
        <taxon>Eutreptiales</taxon>
        <taxon>Eutreptiaceae</taxon>
        <taxon>Eutreptiella</taxon>
    </lineage>
</organism>
<dbReference type="EMBL" id="HBGA01150306">
    <property type="protein sequence ID" value="CAD9043435.1"/>
    <property type="molecule type" value="Transcribed_RNA"/>
</dbReference>
<reference evidence="3" key="1">
    <citation type="submission" date="2021-01" db="EMBL/GenBank/DDBJ databases">
        <authorList>
            <person name="Corre E."/>
            <person name="Pelletier E."/>
            <person name="Niang G."/>
            <person name="Scheremetjew M."/>
            <person name="Finn R."/>
            <person name="Kale V."/>
            <person name="Holt S."/>
            <person name="Cochrane G."/>
            <person name="Meng A."/>
            <person name="Brown T."/>
            <person name="Cohen L."/>
        </authorList>
    </citation>
    <scope>NUCLEOTIDE SEQUENCE</scope>
    <source>
        <strain evidence="3">NIES-381</strain>
    </source>
</reference>
<dbReference type="PANTHER" id="PTHR12461">
    <property type="entry name" value="HYPOXIA-INDUCIBLE FACTOR 1 ALPHA INHIBITOR-RELATED"/>
    <property type="match status" value="1"/>
</dbReference>
<dbReference type="Gene3D" id="2.60.120.10">
    <property type="entry name" value="Jelly Rolls"/>
    <property type="match status" value="1"/>
</dbReference>
<dbReference type="InterPro" id="IPR003347">
    <property type="entry name" value="JmjC_dom"/>
</dbReference>
<dbReference type="PANTHER" id="PTHR12461:SF105">
    <property type="entry name" value="HYPOXIA-INDUCIBLE FACTOR 1-ALPHA INHIBITOR"/>
    <property type="match status" value="1"/>
</dbReference>
<dbReference type="SUPFAM" id="SSF51197">
    <property type="entry name" value="Clavaminate synthase-like"/>
    <property type="match status" value="1"/>
</dbReference>
<dbReference type="Pfam" id="PF13621">
    <property type="entry name" value="Cupin_8"/>
    <property type="match status" value="1"/>
</dbReference>
<evidence type="ECO:0000313" key="3">
    <source>
        <dbReference type="EMBL" id="CAD9043435.1"/>
    </source>
</evidence>
<evidence type="ECO:0000259" key="2">
    <source>
        <dbReference type="PROSITE" id="PS51184"/>
    </source>
</evidence>
<proteinExistence type="predicted"/>
<evidence type="ECO:0000256" key="1">
    <source>
        <dbReference type="SAM" id="MobiDB-lite"/>
    </source>
</evidence>
<gene>
    <name evidence="3" type="ORF">EGYM00392_LOCUS54618</name>
</gene>
<feature type="region of interest" description="Disordered" evidence="1">
    <location>
        <begin position="116"/>
        <end position="141"/>
    </location>
</feature>